<comment type="caution">
    <text evidence="1">The sequence shown here is derived from an EMBL/GenBank/DDBJ whole genome shotgun (WGS) entry which is preliminary data.</text>
</comment>
<accession>A0A510V2G9</accession>
<sequence length="65" mass="7128">MSLIPEPTQRFVVDTVVMLGMCTCRELPGVLHMDGNGHPYASTWAHEITCPAAIDARLTTGEDDR</sequence>
<keyword evidence="2" id="KW-1185">Reference proteome</keyword>
<protein>
    <submittedName>
        <fullName evidence="1">Uncharacterized protein</fullName>
    </submittedName>
</protein>
<name>A0A510V2G9_9CELL</name>
<evidence type="ECO:0000313" key="2">
    <source>
        <dbReference type="Proteomes" id="UP000321118"/>
    </source>
</evidence>
<gene>
    <name evidence="1" type="ORF">CXY01_15160</name>
</gene>
<dbReference type="Proteomes" id="UP000321118">
    <property type="component" value="Unassembled WGS sequence"/>
</dbReference>
<dbReference type="EMBL" id="BJUB01000004">
    <property type="protein sequence ID" value="GEK20996.1"/>
    <property type="molecule type" value="Genomic_DNA"/>
</dbReference>
<dbReference type="AlphaFoldDB" id="A0A510V2G9"/>
<dbReference type="RefSeq" id="WP_146926705.1">
    <property type="nucleotide sequence ID" value="NZ_BJUB01000004.1"/>
</dbReference>
<organism evidence="1 2">
    <name type="scientific">Cellulomonas xylanilytica</name>
    <dbReference type="NCBI Taxonomy" id="233583"/>
    <lineage>
        <taxon>Bacteria</taxon>
        <taxon>Bacillati</taxon>
        <taxon>Actinomycetota</taxon>
        <taxon>Actinomycetes</taxon>
        <taxon>Micrococcales</taxon>
        <taxon>Cellulomonadaceae</taxon>
        <taxon>Cellulomonas</taxon>
    </lineage>
</organism>
<proteinExistence type="predicted"/>
<evidence type="ECO:0000313" key="1">
    <source>
        <dbReference type="EMBL" id="GEK20996.1"/>
    </source>
</evidence>
<reference evidence="1 2" key="1">
    <citation type="submission" date="2019-07" db="EMBL/GenBank/DDBJ databases">
        <title>Whole genome shotgun sequence of Cellulomonas xylanilytica NBRC 101102.</title>
        <authorList>
            <person name="Hosoyama A."/>
            <person name="Uohara A."/>
            <person name="Ohji S."/>
            <person name="Ichikawa N."/>
        </authorList>
    </citation>
    <scope>NUCLEOTIDE SEQUENCE [LARGE SCALE GENOMIC DNA]</scope>
    <source>
        <strain evidence="1 2">NBRC 101102</strain>
    </source>
</reference>